<sequence>MVDRSQALKLTLSRLGQARAARWTPHVNTPTSVPVTIPDHLPHSRPHLRQPWLLPQPRRQQGQRRTPATGFTLVELLIVVVIIGVLSSVAMPAFLGQQNKAKINAANVQARGLMSYCLAHFIDNGKMPKSGDKEYKRLSKNPNHAIIEWNATRGDNECKVKITDKNIKLAKEGIFSILASGDATTIEATPAKI</sequence>
<reference evidence="8 9" key="1">
    <citation type="submission" date="2015-01" db="EMBL/GenBank/DDBJ databases">
        <title>Lifestyle Evolution in Cyanobacterial Symbionts of Sponges.</title>
        <authorList>
            <person name="Burgsdorf I."/>
            <person name="Slaby B.M."/>
            <person name="Handley K.M."/>
            <person name="Haber M."/>
            <person name="Blom J."/>
            <person name="Marshall C.W."/>
            <person name="Gilbert J.A."/>
            <person name="Hentschel U."/>
            <person name="Steindler L."/>
        </authorList>
    </citation>
    <scope>NUCLEOTIDE SEQUENCE [LARGE SCALE GENOMIC DNA]</scope>
    <source>
        <strain evidence="8">142</strain>
    </source>
</reference>
<evidence type="ECO:0000313" key="9">
    <source>
        <dbReference type="Proteomes" id="UP000035054"/>
    </source>
</evidence>
<evidence type="ECO:0000256" key="2">
    <source>
        <dbReference type="ARBA" id="ARBA00022481"/>
    </source>
</evidence>
<dbReference type="GO" id="GO:0016020">
    <property type="term" value="C:membrane"/>
    <property type="evidence" value="ECO:0007669"/>
    <property type="project" value="UniProtKB-SubCell"/>
</dbReference>
<dbReference type="SUPFAM" id="SSF54523">
    <property type="entry name" value="Pili subunits"/>
    <property type="match status" value="1"/>
</dbReference>
<dbReference type="InterPro" id="IPR045584">
    <property type="entry name" value="Pilin-like"/>
</dbReference>
<dbReference type="Gene3D" id="3.30.700.10">
    <property type="entry name" value="Glycoprotein, Type 4 Pilin"/>
    <property type="match status" value="1"/>
</dbReference>
<feature type="compositionally biased region" description="Low complexity" evidence="6">
    <location>
        <begin position="49"/>
        <end position="65"/>
    </location>
</feature>
<name>A0A6N3X7A7_9SYNE</name>
<evidence type="ECO:0000256" key="6">
    <source>
        <dbReference type="SAM" id="MobiDB-lite"/>
    </source>
</evidence>
<dbReference type="PROSITE" id="PS00409">
    <property type="entry name" value="PROKAR_NTER_METHYL"/>
    <property type="match status" value="1"/>
</dbReference>
<comment type="subcellular location">
    <subcellularLocation>
        <location evidence="1">Membrane</location>
        <topology evidence="1">Single-pass membrane protein</topology>
    </subcellularLocation>
</comment>
<dbReference type="InterPro" id="IPR012902">
    <property type="entry name" value="N_methyl_site"/>
</dbReference>
<evidence type="ECO:0000256" key="4">
    <source>
        <dbReference type="ARBA" id="ARBA00022989"/>
    </source>
</evidence>
<dbReference type="AlphaFoldDB" id="A0A6N3X7A7"/>
<proteinExistence type="predicted"/>
<evidence type="ECO:0000256" key="1">
    <source>
        <dbReference type="ARBA" id="ARBA00004167"/>
    </source>
</evidence>
<dbReference type="NCBIfam" id="TIGR02532">
    <property type="entry name" value="IV_pilin_GFxxxE"/>
    <property type="match status" value="1"/>
</dbReference>
<feature type="transmembrane region" description="Helical" evidence="7">
    <location>
        <begin position="68"/>
        <end position="95"/>
    </location>
</feature>
<keyword evidence="3 7" id="KW-0812">Transmembrane</keyword>
<dbReference type="Proteomes" id="UP000035054">
    <property type="component" value="Unassembled WGS sequence"/>
</dbReference>
<dbReference type="EMBL" id="JXUO01000118">
    <property type="protein sequence ID" value="KKZ14844.1"/>
    <property type="molecule type" value="Genomic_DNA"/>
</dbReference>
<gene>
    <name evidence="8" type="ORF">TH68_03665</name>
</gene>
<evidence type="ECO:0008006" key="10">
    <source>
        <dbReference type="Google" id="ProtNLM"/>
    </source>
</evidence>
<evidence type="ECO:0000256" key="5">
    <source>
        <dbReference type="ARBA" id="ARBA00023136"/>
    </source>
</evidence>
<dbReference type="PANTHER" id="PTHR30093:SF44">
    <property type="entry name" value="TYPE II SECRETION SYSTEM CORE PROTEIN G"/>
    <property type="match status" value="1"/>
</dbReference>
<feature type="region of interest" description="Disordered" evidence="6">
    <location>
        <begin position="27"/>
        <end position="65"/>
    </location>
</feature>
<accession>A0A6N3X7A7</accession>
<organism evidence="8 9">
    <name type="scientific">Candidatus Synechococcus spongiarum 142</name>
    <dbReference type="NCBI Taxonomy" id="1608213"/>
    <lineage>
        <taxon>Bacteria</taxon>
        <taxon>Bacillati</taxon>
        <taxon>Cyanobacteriota</taxon>
        <taxon>Cyanophyceae</taxon>
        <taxon>Synechococcales</taxon>
        <taxon>Synechococcaceae</taxon>
        <taxon>Synechococcus</taxon>
    </lineage>
</organism>
<dbReference type="PANTHER" id="PTHR30093">
    <property type="entry name" value="GENERAL SECRETION PATHWAY PROTEIN G"/>
    <property type="match status" value="1"/>
</dbReference>
<keyword evidence="5 7" id="KW-0472">Membrane</keyword>
<comment type="caution">
    <text evidence="8">The sequence shown here is derived from an EMBL/GenBank/DDBJ whole genome shotgun (WGS) entry which is preliminary data.</text>
</comment>
<evidence type="ECO:0000256" key="3">
    <source>
        <dbReference type="ARBA" id="ARBA00022692"/>
    </source>
</evidence>
<dbReference type="Pfam" id="PF07963">
    <property type="entry name" value="N_methyl"/>
    <property type="match status" value="1"/>
</dbReference>
<protein>
    <recommendedName>
        <fullName evidence="10">Prepilin-type N-terminal cleavage/methylation domain-containing protein</fullName>
    </recommendedName>
</protein>
<evidence type="ECO:0000313" key="8">
    <source>
        <dbReference type="EMBL" id="KKZ14844.1"/>
    </source>
</evidence>
<keyword evidence="2" id="KW-0488">Methylation</keyword>
<keyword evidence="4 7" id="KW-1133">Transmembrane helix</keyword>
<evidence type="ECO:0000256" key="7">
    <source>
        <dbReference type="SAM" id="Phobius"/>
    </source>
</evidence>